<feature type="domain" description="Putative zinc-finger" evidence="9">
    <location>
        <begin position="10"/>
        <end position="38"/>
    </location>
</feature>
<accession>A0ABQ5NWA9</accession>
<keyword evidence="3 8" id="KW-1133">Transmembrane helix</keyword>
<dbReference type="EMBL" id="BSBI01000003">
    <property type="protein sequence ID" value="GLF94653.1"/>
    <property type="molecule type" value="Genomic_DNA"/>
</dbReference>
<proteinExistence type="predicted"/>
<sequence>MSAQRHDSGLLGAYVLGVLDPDESRAVEEHLAGCTGCRTEAGELRRLKASLGEVPPEAFLDGPPDGGDLLLQRTLRQVREERRTAEWRRRSAQWAVAVVAAAAVLAGGLIAGRSLDDSGGAPPGAGSVTTVTPTPPPPPEGIAVASARDPRTGARLVVRVTPAHAWVRIDAAVTGIPAGELCRLVVVSRDGERKVAGGWRAGGAEKGAALDGSAAVPREEVAAVVVENEEGRAFVTARIGT</sequence>
<gene>
    <name evidence="10" type="ORF">SYYSPA8_10170</name>
</gene>
<dbReference type="InterPro" id="IPR051474">
    <property type="entry name" value="Anti-sigma-K/W_factor"/>
</dbReference>
<feature type="region of interest" description="Disordered" evidence="7">
    <location>
        <begin position="117"/>
        <end position="141"/>
    </location>
</feature>
<evidence type="ECO:0000313" key="10">
    <source>
        <dbReference type="EMBL" id="GLF94653.1"/>
    </source>
</evidence>
<dbReference type="PANTHER" id="PTHR37461:SF1">
    <property type="entry name" value="ANTI-SIGMA-K FACTOR RSKA"/>
    <property type="match status" value="1"/>
</dbReference>
<dbReference type="Pfam" id="PF13490">
    <property type="entry name" value="zf-HC2"/>
    <property type="match status" value="1"/>
</dbReference>
<dbReference type="PANTHER" id="PTHR37461">
    <property type="entry name" value="ANTI-SIGMA-K FACTOR RSKA"/>
    <property type="match status" value="1"/>
</dbReference>
<evidence type="ECO:0000256" key="5">
    <source>
        <dbReference type="ARBA" id="ARBA00023136"/>
    </source>
</evidence>
<name>A0ABQ5NWA9_9ACTN</name>
<reference evidence="10 11" key="1">
    <citation type="submission" date="2022-10" db="EMBL/GenBank/DDBJ databases">
        <title>Draft genome sequence of Streptomyces sp. YSPA8.</title>
        <authorList>
            <person name="Moriuchi R."/>
            <person name="Dohra H."/>
            <person name="Yamamura H."/>
            <person name="Kodani S."/>
        </authorList>
    </citation>
    <scope>NUCLEOTIDE SEQUENCE [LARGE SCALE GENOMIC DNA]</scope>
    <source>
        <strain evidence="10 11">YSPA8</strain>
    </source>
</reference>
<evidence type="ECO:0000256" key="6">
    <source>
        <dbReference type="ARBA" id="ARBA00023163"/>
    </source>
</evidence>
<dbReference type="InterPro" id="IPR041916">
    <property type="entry name" value="Anti_sigma_zinc_sf"/>
</dbReference>
<evidence type="ECO:0000256" key="8">
    <source>
        <dbReference type="SAM" id="Phobius"/>
    </source>
</evidence>
<dbReference type="Proteomes" id="UP001291653">
    <property type="component" value="Unassembled WGS sequence"/>
</dbReference>
<keyword evidence="5 8" id="KW-0472">Membrane</keyword>
<evidence type="ECO:0000256" key="7">
    <source>
        <dbReference type="SAM" id="MobiDB-lite"/>
    </source>
</evidence>
<keyword evidence="2 8" id="KW-0812">Transmembrane</keyword>
<dbReference type="Gene3D" id="1.10.10.1320">
    <property type="entry name" value="Anti-sigma factor, zinc-finger domain"/>
    <property type="match status" value="1"/>
</dbReference>
<dbReference type="RefSeq" id="WP_323446716.1">
    <property type="nucleotide sequence ID" value="NZ_BSBI01000003.1"/>
</dbReference>
<comment type="subcellular location">
    <subcellularLocation>
        <location evidence="1">Membrane</location>
        <topology evidence="1">Single-pass membrane protein</topology>
    </subcellularLocation>
</comment>
<protein>
    <submittedName>
        <fullName evidence="10">Zf-HC2 domain-containing protein</fullName>
    </submittedName>
</protein>
<keyword evidence="6" id="KW-0804">Transcription</keyword>
<evidence type="ECO:0000256" key="4">
    <source>
        <dbReference type="ARBA" id="ARBA00023015"/>
    </source>
</evidence>
<organism evidence="10 11">
    <name type="scientific">Streptomyces yaizuensis</name>
    <dbReference type="NCBI Taxonomy" id="2989713"/>
    <lineage>
        <taxon>Bacteria</taxon>
        <taxon>Bacillati</taxon>
        <taxon>Actinomycetota</taxon>
        <taxon>Actinomycetes</taxon>
        <taxon>Kitasatosporales</taxon>
        <taxon>Streptomycetaceae</taxon>
        <taxon>Streptomyces</taxon>
    </lineage>
</organism>
<dbReference type="InterPro" id="IPR027383">
    <property type="entry name" value="Znf_put"/>
</dbReference>
<evidence type="ECO:0000256" key="3">
    <source>
        <dbReference type="ARBA" id="ARBA00022989"/>
    </source>
</evidence>
<evidence type="ECO:0000259" key="9">
    <source>
        <dbReference type="Pfam" id="PF13490"/>
    </source>
</evidence>
<evidence type="ECO:0000256" key="1">
    <source>
        <dbReference type="ARBA" id="ARBA00004167"/>
    </source>
</evidence>
<keyword evidence="11" id="KW-1185">Reference proteome</keyword>
<feature type="transmembrane region" description="Helical" evidence="8">
    <location>
        <begin position="92"/>
        <end position="112"/>
    </location>
</feature>
<keyword evidence="4" id="KW-0805">Transcription regulation</keyword>
<evidence type="ECO:0000313" key="11">
    <source>
        <dbReference type="Proteomes" id="UP001291653"/>
    </source>
</evidence>
<comment type="caution">
    <text evidence="10">The sequence shown here is derived from an EMBL/GenBank/DDBJ whole genome shotgun (WGS) entry which is preliminary data.</text>
</comment>
<evidence type="ECO:0000256" key="2">
    <source>
        <dbReference type="ARBA" id="ARBA00022692"/>
    </source>
</evidence>